<dbReference type="PROSITE" id="PS50076">
    <property type="entry name" value="DNAJ_2"/>
    <property type="match status" value="1"/>
</dbReference>
<feature type="compositionally biased region" description="Low complexity" evidence="1">
    <location>
        <begin position="136"/>
        <end position="145"/>
    </location>
</feature>
<evidence type="ECO:0000313" key="3">
    <source>
        <dbReference type="EMBL" id="KAF2841999.1"/>
    </source>
</evidence>
<dbReference type="Pfam" id="PF00226">
    <property type="entry name" value="DnaJ"/>
    <property type="match status" value="1"/>
</dbReference>
<dbReference type="SMART" id="SM00271">
    <property type="entry name" value="DnaJ"/>
    <property type="match status" value="1"/>
</dbReference>
<organism evidence="3 4">
    <name type="scientific">Patellaria atrata CBS 101060</name>
    <dbReference type="NCBI Taxonomy" id="1346257"/>
    <lineage>
        <taxon>Eukaryota</taxon>
        <taxon>Fungi</taxon>
        <taxon>Dikarya</taxon>
        <taxon>Ascomycota</taxon>
        <taxon>Pezizomycotina</taxon>
        <taxon>Dothideomycetes</taxon>
        <taxon>Dothideomycetes incertae sedis</taxon>
        <taxon>Patellariales</taxon>
        <taxon>Patellariaceae</taxon>
        <taxon>Patellaria</taxon>
    </lineage>
</organism>
<dbReference type="InterPro" id="IPR001623">
    <property type="entry name" value="DnaJ_domain"/>
</dbReference>
<feature type="compositionally biased region" description="Basic residues" evidence="1">
    <location>
        <begin position="124"/>
        <end position="135"/>
    </location>
</feature>
<dbReference type="AlphaFoldDB" id="A0A9P4SGP8"/>
<sequence length="278" mass="31466">MAKYTRADIASALTPYYQTLGLPFGSPIVDVKTAYKKLALLYHPDKNKSPDAAAQFARIKEAESVLRDRDAQQKVLQAFTSLKLDEDKASTSLSCPSPPVFWTRRTSTSSSFPRSSSPPSPPSTRKRGATPKRPRTPSSPYSSPSHQIWSGNDANPRPSSPIQDSYVHDRNKYTPPAAQEHARFMKRAKAKVIRGPSPSPKKMDRLKKEVAKLWESDRGEFKWSGTGMEGTPRFRRTDSSSTRPLSRDEREELMNDKNLERLRMKWMEEKRKRGNAVV</sequence>
<feature type="domain" description="J" evidence="2">
    <location>
        <begin position="15"/>
        <end position="80"/>
    </location>
</feature>
<feature type="region of interest" description="Disordered" evidence="1">
    <location>
        <begin position="221"/>
        <end position="256"/>
    </location>
</feature>
<dbReference type="OrthoDB" id="10250354at2759"/>
<feature type="region of interest" description="Disordered" evidence="1">
    <location>
        <begin position="87"/>
        <end position="185"/>
    </location>
</feature>
<evidence type="ECO:0000313" key="4">
    <source>
        <dbReference type="Proteomes" id="UP000799429"/>
    </source>
</evidence>
<accession>A0A9P4SGP8</accession>
<dbReference type="CDD" id="cd06257">
    <property type="entry name" value="DnaJ"/>
    <property type="match status" value="1"/>
</dbReference>
<keyword evidence="4" id="KW-1185">Reference proteome</keyword>
<dbReference type="PANTHER" id="PTHR43908:SF3">
    <property type="entry name" value="AT29763P-RELATED"/>
    <property type="match status" value="1"/>
</dbReference>
<evidence type="ECO:0000256" key="1">
    <source>
        <dbReference type="SAM" id="MobiDB-lite"/>
    </source>
</evidence>
<dbReference type="SUPFAM" id="SSF46565">
    <property type="entry name" value="Chaperone J-domain"/>
    <property type="match status" value="1"/>
</dbReference>
<name>A0A9P4SGP8_9PEZI</name>
<dbReference type="Gene3D" id="1.10.287.110">
    <property type="entry name" value="DnaJ domain"/>
    <property type="match status" value="1"/>
</dbReference>
<dbReference type="InterPro" id="IPR051100">
    <property type="entry name" value="DnaJ_subfamily_B/C"/>
</dbReference>
<dbReference type="GO" id="GO:0071218">
    <property type="term" value="P:cellular response to misfolded protein"/>
    <property type="evidence" value="ECO:0007669"/>
    <property type="project" value="TreeGrafter"/>
</dbReference>
<dbReference type="GO" id="GO:0030544">
    <property type="term" value="F:Hsp70 protein binding"/>
    <property type="evidence" value="ECO:0007669"/>
    <property type="project" value="TreeGrafter"/>
</dbReference>
<dbReference type="GO" id="GO:0005789">
    <property type="term" value="C:endoplasmic reticulum membrane"/>
    <property type="evidence" value="ECO:0007669"/>
    <property type="project" value="TreeGrafter"/>
</dbReference>
<protein>
    <submittedName>
        <fullName evidence="3">DnaJ-domain-containing protein</fullName>
    </submittedName>
</protein>
<dbReference type="InterPro" id="IPR036869">
    <property type="entry name" value="J_dom_sf"/>
</dbReference>
<dbReference type="PANTHER" id="PTHR43908">
    <property type="entry name" value="AT29763P-RELATED"/>
    <property type="match status" value="1"/>
</dbReference>
<feature type="compositionally biased region" description="Low complexity" evidence="1">
    <location>
        <begin position="103"/>
        <end position="115"/>
    </location>
</feature>
<gene>
    <name evidence="3" type="ORF">M501DRAFT_988269</name>
</gene>
<reference evidence="3" key="1">
    <citation type="journal article" date="2020" name="Stud. Mycol.">
        <title>101 Dothideomycetes genomes: a test case for predicting lifestyles and emergence of pathogens.</title>
        <authorList>
            <person name="Haridas S."/>
            <person name="Albert R."/>
            <person name="Binder M."/>
            <person name="Bloem J."/>
            <person name="Labutti K."/>
            <person name="Salamov A."/>
            <person name="Andreopoulos B."/>
            <person name="Baker S."/>
            <person name="Barry K."/>
            <person name="Bills G."/>
            <person name="Bluhm B."/>
            <person name="Cannon C."/>
            <person name="Castanera R."/>
            <person name="Culley D."/>
            <person name="Daum C."/>
            <person name="Ezra D."/>
            <person name="Gonzalez J."/>
            <person name="Henrissat B."/>
            <person name="Kuo A."/>
            <person name="Liang C."/>
            <person name="Lipzen A."/>
            <person name="Lutzoni F."/>
            <person name="Magnuson J."/>
            <person name="Mondo S."/>
            <person name="Nolan M."/>
            <person name="Ohm R."/>
            <person name="Pangilinan J."/>
            <person name="Park H.-J."/>
            <person name="Ramirez L."/>
            <person name="Alfaro M."/>
            <person name="Sun H."/>
            <person name="Tritt A."/>
            <person name="Yoshinaga Y."/>
            <person name="Zwiers L.-H."/>
            <person name="Turgeon B."/>
            <person name="Goodwin S."/>
            <person name="Spatafora J."/>
            <person name="Crous P."/>
            <person name="Grigoriev I."/>
        </authorList>
    </citation>
    <scope>NUCLEOTIDE SEQUENCE</scope>
    <source>
        <strain evidence="3">CBS 101060</strain>
    </source>
</reference>
<proteinExistence type="predicted"/>
<dbReference type="EMBL" id="MU006090">
    <property type="protein sequence ID" value="KAF2841999.1"/>
    <property type="molecule type" value="Genomic_DNA"/>
</dbReference>
<comment type="caution">
    <text evidence="3">The sequence shown here is derived from an EMBL/GenBank/DDBJ whole genome shotgun (WGS) entry which is preliminary data.</text>
</comment>
<evidence type="ECO:0000259" key="2">
    <source>
        <dbReference type="PROSITE" id="PS50076"/>
    </source>
</evidence>
<dbReference type="PRINTS" id="PR00625">
    <property type="entry name" value="JDOMAIN"/>
</dbReference>
<feature type="compositionally biased region" description="Basic and acidic residues" evidence="1">
    <location>
        <begin position="245"/>
        <end position="256"/>
    </location>
</feature>
<dbReference type="Proteomes" id="UP000799429">
    <property type="component" value="Unassembled WGS sequence"/>
</dbReference>